<dbReference type="Proteomes" id="UP001519289">
    <property type="component" value="Unassembled WGS sequence"/>
</dbReference>
<evidence type="ECO:0000313" key="1">
    <source>
        <dbReference type="EMBL" id="MBP2018588.1"/>
    </source>
</evidence>
<dbReference type="EC" id="5.4.2.11" evidence="1"/>
<gene>
    <name evidence="1" type="ORF">J2Z79_002003</name>
</gene>
<dbReference type="PANTHER" id="PTHR48100">
    <property type="entry name" value="BROAD-SPECIFICITY PHOSPHATASE YOR283W-RELATED"/>
    <property type="match status" value="1"/>
</dbReference>
<keyword evidence="1" id="KW-0413">Isomerase</keyword>
<dbReference type="CDD" id="cd07067">
    <property type="entry name" value="HP_PGM_like"/>
    <property type="match status" value="1"/>
</dbReference>
<proteinExistence type="predicted"/>
<keyword evidence="2" id="KW-1185">Reference proteome</keyword>
<dbReference type="GO" id="GO:0004619">
    <property type="term" value="F:phosphoglycerate mutase activity"/>
    <property type="evidence" value="ECO:0007669"/>
    <property type="project" value="UniProtKB-EC"/>
</dbReference>
<protein>
    <submittedName>
        <fullName evidence="1">2,3-bisphosphoglycerate-dependent phosphoglycerate mutase</fullName>
        <ecNumber evidence="1">5.4.2.11</ecNumber>
    </submittedName>
</protein>
<name>A0ABS4JSV6_9FIRM</name>
<dbReference type="SUPFAM" id="SSF53254">
    <property type="entry name" value="Phosphoglycerate mutase-like"/>
    <property type="match status" value="1"/>
</dbReference>
<reference evidence="1 2" key="1">
    <citation type="submission" date="2021-03" db="EMBL/GenBank/DDBJ databases">
        <title>Genomic Encyclopedia of Type Strains, Phase IV (KMG-IV): sequencing the most valuable type-strain genomes for metagenomic binning, comparative biology and taxonomic classification.</title>
        <authorList>
            <person name="Goeker M."/>
        </authorList>
    </citation>
    <scope>NUCLEOTIDE SEQUENCE [LARGE SCALE GENOMIC DNA]</scope>
    <source>
        <strain evidence="1 2">DSM 27138</strain>
    </source>
</reference>
<sequence length="182" mass="19497">MGLFYVIRHCEAEGQAPGAPLTAAGRAQAERLAGQLAGLGLRRIIASPYRRAVETAEPLARRLGLPVETDERLVERVLAGESLPDWREKLAQTFADPDLCFAGGESSRQAAARGMAAVEAALAAAEGVPFALVTHGCLATLLLRAVDPAIGFADWERMTTPDVYRVTVSGPESRVDRMWSGR</sequence>
<accession>A0ABS4JSV6</accession>
<dbReference type="Gene3D" id="3.40.50.1240">
    <property type="entry name" value="Phosphoglycerate mutase-like"/>
    <property type="match status" value="1"/>
</dbReference>
<dbReference type="RefSeq" id="WP_209466716.1">
    <property type="nucleotide sequence ID" value="NZ_JAGGLG010000015.1"/>
</dbReference>
<dbReference type="SMART" id="SM00855">
    <property type="entry name" value="PGAM"/>
    <property type="match status" value="1"/>
</dbReference>
<dbReference type="EMBL" id="JAGGLG010000015">
    <property type="protein sequence ID" value="MBP2018588.1"/>
    <property type="molecule type" value="Genomic_DNA"/>
</dbReference>
<organism evidence="1 2">
    <name type="scientific">Symbiobacterium terraclitae</name>
    <dbReference type="NCBI Taxonomy" id="557451"/>
    <lineage>
        <taxon>Bacteria</taxon>
        <taxon>Bacillati</taxon>
        <taxon>Bacillota</taxon>
        <taxon>Clostridia</taxon>
        <taxon>Eubacteriales</taxon>
        <taxon>Symbiobacteriaceae</taxon>
        <taxon>Symbiobacterium</taxon>
    </lineage>
</organism>
<dbReference type="InterPro" id="IPR029033">
    <property type="entry name" value="His_PPase_superfam"/>
</dbReference>
<evidence type="ECO:0000313" key="2">
    <source>
        <dbReference type="Proteomes" id="UP001519289"/>
    </source>
</evidence>
<dbReference type="InterPro" id="IPR050275">
    <property type="entry name" value="PGM_Phosphatase"/>
</dbReference>
<dbReference type="InterPro" id="IPR013078">
    <property type="entry name" value="His_Pase_superF_clade-1"/>
</dbReference>
<comment type="caution">
    <text evidence="1">The sequence shown here is derived from an EMBL/GenBank/DDBJ whole genome shotgun (WGS) entry which is preliminary data.</text>
</comment>
<dbReference type="PANTHER" id="PTHR48100:SF1">
    <property type="entry name" value="HISTIDINE PHOSPHATASE FAMILY PROTEIN-RELATED"/>
    <property type="match status" value="1"/>
</dbReference>
<dbReference type="Pfam" id="PF00300">
    <property type="entry name" value="His_Phos_1"/>
    <property type="match status" value="1"/>
</dbReference>